<dbReference type="InterPro" id="IPR036597">
    <property type="entry name" value="Fido-like_dom_sf"/>
</dbReference>
<gene>
    <name evidence="2" type="ORF">JMUB3935_1031</name>
</gene>
<accession>A0A510KPZ4</accession>
<dbReference type="STRING" id="1122173.GCA_000482505_00268"/>
<dbReference type="PROSITE" id="PS51459">
    <property type="entry name" value="FIDO"/>
    <property type="match status" value="1"/>
</dbReference>
<dbReference type="AlphaFoldDB" id="A0A510KPZ4"/>
<evidence type="ECO:0000259" key="1">
    <source>
        <dbReference type="PROSITE" id="PS51459"/>
    </source>
</evidence>
<evidence type="ECO:0000313" key="2">
    <source>
        <dbReference type="EMBL" id="BBM52053.1"/>
    </source>
</evidence>
<dbReference type="SUPFAM" id="SSF140931">
    <property type="entry name" value="Fic-like"/>
    <property type="match status" value="1"/>
</dbReference>
<sequence length="222" mass="25589">MKDKYKMTLEENIFVAKRNIVDSIWKSANLEGIAVTYPQTETIFQGLGVQNMKVKDINAIVNLKHSWEFILENIEYPLDLNYICKINQLIGEANVNPFPGQLRFSDVSMGGTDWKPEIPDKEKVNDNLNKILESENSATEKAINLMLYLMRSQLFYDGNKRTSMMTANHVMIQNGAGIISVPIKQQEKFLELLVKFYETNDTSEIKKLIYNHCIDGINFKRE</sequence>
<protein>
    <submittedName>
        <fullName evidence="2">Filamentation induced by cAMP protein Fic</fullName>
    </submittedName>
</protein>
<name>A0A510KPZ4_9FUSO</name>
<dbReference type="EMBL" id="AP019840">
    <property type="protein sequence ID" value="BBM52053.1"/>
    <property type="molecule type" value="Genomic_DNA"/>
</dbReference>
<dbReference type="Pfam" id="PF02661">
    <property type="entry name" value="Fic"/>
    <property type="match status" value="1"/>
</dbReference>
<reference evidence="2 3" key="1">
    <citation type="submission" date="2019-07" db="EMBL/GenBank/DDBJ databases">
        <title>Complete Genome Sequence of Leptotrichia trevisanii Strain JMUB3935.</title>
        <authorList>
            <person name="Watanabe S."/>
            <person name="Cui L."/>
        </authorList>
    </citation>
    <scope>NUCLEOTIDE SEQUENCE [LARGE SCALE GENOMIC DNA]</scope>
    <source>
        <strain evidence="2 3">JMUB3935</strain>
    </source>
</reference>
<dbReference type="InterPro" id="IPR003812">
    <property type="entry name" value="Fido"/>
</dbReference>
<dbReference type="Gene3D" id="1.10.3290.10">
    <property type="entry name" value="Fido-like domain"/>
    <property type="match status" value="1"/>
</dbReference>
<dbReference type="Proteomes" id="UP000321378">
    <property type="component" value="Chromosome"/>
</dbReference>
<dbReference type="RefSeq" id="WP_146996410.1">
    <property type="nucleotide sequence ID" value="NZ_AP019840.1"/>
</dbReference>
<proteinExistence type="predicted"/>
<evidence type="ECO:0000313" key="3">
    <source>
        <dbReference type="Proteomes" id="UP000321378"/>
    </source>
</evidence>
<feature type="domain" description="Fido" evidence="1">
    <location>
        <begin position="78"/>
        <end position="211"/>
    </location>
</feature>
<organism evidence="2 3">
    <name type="scientific">Leptotrichia trevisanii</name>
    <dbReference type="NCBI Taxonomy" id="109328"/>
    <lineage>
        <taxon>Bacteria</taxon>
        <taxon>Fusobacteriati</taxon>
        <taxon>Fusobacteriota</taxon>
        <taxon>Fusobacteriia</taxon>
        <taxon>Fusobacteriales</taxon>
        <taxon>Leptotrichiaceae</taxon>
        <taxon>Leptotrichia</taxon>
    </lineage>
</organism>